<dbReference type="InterPro" id="IPR002347">
    <property type="entry name" value="SDR_fam"/>
</dbReference>
<dbReference type="EMBL" id="AP024417">
    <property type="protein sequence ID" value="BCR84839.1"/>
    <property type="molecule type" value="Genomic_DNA"/>
</dbReference>
<organism evidence="2 3">
    <name type="scientific">Aspergillus chevalieri</name>
    <name type="common">Eurotium chevalieri</name>
    <dbReference type="NCBI Taxonomy" id="182096"/>
    <lineage>
        <taxon>Eukaryota</taxon>
        <taxon>Fungi</taxon>
        <taxon>Dikarya</taxon>
        <taxon>Ascomycota</taxon>
        <taxon>Pezizomycotina</taxon>
        <taxon>Eurotiomycetes</taxon>
        <taxon>Eurotiomycetidae</taxon>
        <taxon>Eurotiales</taxon>
        <taxon>Aspergillaceae</taxon>
        <taxon>Aspergillus</taxon>
        <taxon>Aspergillus subgen. Aspergillus</taxon>
    </lineage>
</organism>
<dbReference type="GeneID" id="66979198"/>
<evidence type="ECO:0008006" key="4">
    <source>
        <dbReference type="Google" id="ProtNLM"/>
    </source>
</evidence>
<dbReference type="Gene3D" id="3.40.50.720">
    <property type="entry name" value="NAD(P)-binding Rossmann-like Domain"/>
    <property type="match status" value="1"/>
</dbReference>
<dbReference type="InterPro" id="IPR036291">
    <property type="entry name" value="NAD(P)-bd_dom_sf"/>
</dbReference>
<keyword evidence="3" id="KW-1185">Reference proteome</keyword>
<proteinExistence type="predicted"/>
<evidence type="ECO:0000313" key="2">
    <source>
        <dbReference type="EMBL" id="BCR84839.1"/>
    </source>
</evidence>
<dbReference type="KEGG" id="ache:ACHE_20297A"/>
<reference evidence="2" key="1">
    <citation type="submission" date="2021-01" db="EMBL/GenBank/DDBJ databases">
        <authorList>
            <consortium name="Aspergillus chevalieri M1 genome sequencing consortium"/>
            <person name="Kazuki M."/>
            <person name="Futagami T."/>
        </authorList>
    </citation>
    <scope>NUCLEOTIDE SEQUENCE</scope>
    <source>
        <strain evidence="2">M1</strain>
    </source>
</reference>
<evidence type="ECO:0000256" key="1">
    <source>
        <dbReference type="ARBA" id="ARBA00023002"/>
    </source>
</evidence>
<dbReference type="PANTHER" id="PTHR47534:SF2">
    <property type="entry name" value="KETOREDUCTASE (KR) DOMAIN-CONTAINING PROTEIN-RELATED"/>
    <property type="match status" value="1"/>
</dbReference>
<reference evidence="2" key="2">
    <citation type="submission" date="2021-02" db="EMBL/GenBank/DDBJ databases">
        <title>Aspergillus chevalieri M1 genome sequence.</title>
        <authorList>
            <person name="Kadooka C."/>
            <person name="Mori K."/>
            <person name="Futagami T."/>
        </authorList>
    </citation>
    <scope>NUCLEOTIDE SEQUENCE</scope>
    <source>
        <strain evidence="2">M1</strain>
    </source>
</reference>
<sequence>MVSLQAVRTHNTSLKDLGSGLVAVFVGGTSGIGLYTAREFVRRTLSPTIYLVGRNETRAGDIIAGLKLLNEGAQIYFIKADASLLMEVDSACDVIQRQVSHVNVLFLSCGIFTLNRREETTEGLDRRFSLHYYTRMRFIHNLIPQLTCAGRNEHGLSRVVSVLGAGHETKLHLDDLDLRERYGVEACDVHATTMTSLMVKEFALRYPSTTFIHTYPGIVKSGIAREAGPVVSRVIRAAMFLGRLWMVSKQESGERHLFAATSRQFSPGTKAAVGGITGGAYLLNWDVSEAGNRGLLDDYYTHGVSDQVWMHTQETFRKALGNKGRLRQ</sequence>
<dbReference type="Proteomes" id="UP000637239">
    <property type="component" value="Chromosome 2"/>
</dbReference>
<keyword evidence="1" id="KW-0560">Oxidoreductase</keyword>
<dbReference type="InterPro" id="IPR052228">
    <property type="entry name" value="Sec_Metab_Biosynth_Oxidored"/>
</dbReference>
<dbReference type="SUPFAM" id="SSF51735">
    <property type="entry name" value="NAD(P)-binding Rossmann-fold domains"/>
    <property type="match status" value="1"/>
</dbReference>
<evidence type="ECO:0000313" key="3">
    <source>
        <dbReference type="Proteomes" id="UP000637239"/>
    </source>
</evidence>
<accession>A0A7R7VHP7</accession>
<dbReference type="AlphaFoldDB" id="A0A7R7VHP7"/>
<dbReference type="RefSeq" id="XP_043133361.1">
    <property type="nucleotide sequence ID" value="XM_043284584.1"/>
</dbReference>
<dbReference type="Pfam" id="PF00106">
    <property type="entry name" value="adh_short"/>
    <property type="match status" value="1"/>
</dbReference>
<protein>
    <recommendedName>
        <fullName evidence="4">Short-chain dehydrogenase/reductase</fullName>
    </recommendedName>
</protein>
<dbReference type="PANTHER" id="PTHR47534">
    <property type="entry name" value="YALI0E05731P"/>
    <property type="match status" value="1"/>
</dbReference>
<name>A0A7R7VHP7_ASPCH</name>
<dbReference type="GO" id="GO:0016491">
    <property type="term" value="F:oxidoreductase activity"/>
    <property type="evidence" value="ECO:0007669"/>
    <property type="project" value="UniProtKB-KW"/>
</dbReference>
<gene>
    <name evidence="2" type="ORF">ACHE_20297A</name>
</gene>